<organism evidence="1 2">
    <name type="scientific">Olivibacter oleidegradans</name>
    <dbReference type="NCBI Taxonomy" id="760123"/>
    <lineage>
        <taxon>Bacteria</taxon>
        <taxon>Pseudomonadati</taxon>
        <taxon>Bacteroidota</taxon>
        <taxon>Sphingobacteriia</taxon>
        <taxon>Sphingobacteriales</taxon>
        <taxon>Sphingobacteriaceae</taxon>
        <taxon>Olivibacter</taxon>
    </lineage>
</organism>
<sequence length="316" mass="35146">MKQFIKFILLSLLFILVQRISYGQTLGAVKGNYLQINAFTGNAGGNTFYNKQWLVRNAAGPDWLTASLHDGIAIDGSFHVPMSTSKTWWERNPYLGIQSWGSGAETYMTLKEGHLSLNTPTNGWVLSSKATVTNAGEYNGIKLLTGYPNDTNKWAAVVATAEDLHSNSTGLALYSSALERIRIAGNGNVGIGTTTPKAKLAVEGNILAKEIKIKTDISVPDYVFEPDYKMRSLAEIENYVKEHKHLPEIPSAKKIGEEGLDLAEMNLLLLKKVEELTLHLIEERKGREELARYCNQRIMVLEEKLKNLSADEPDYK</sequence>
<dbReference type="Proteomes" id="UP001589774">
    <property type="component" value="Unassembled WGS sequence"/>
</dbReference>
<reference evidence="1 2" key="1">
    <citation type="submission" date="2024-09" db="EMBL/GenBank/DDBJ databases">
        <authorList>
            <person name="Sun Q."/>
            <person name="Mori K."/>
        </authorList>
    </citation>
    <scope>NUCLEOTIDE SEQUENCE [LARGE SCALE GENOMIC DNA]</scope>
    <source>
        <strain evidence="1 2">CCM 7765</strain>
    </source>
</reference>
<evidence type="ECO:0000313" key="1">
    <source>
        <dbReference type="EMBL" id="MFC0317948.1"/>
    </source>
</evidence>
<protein>
    <recommendedName>
        <fullName evidence="3">Endosialidase-like protein</fullName>
    </recommendedName>
</protein>
<evidence type="ECO:0008006" key="3">
    <source>
        <dbReference type="Google" id="ProtNLM"/>
    </source>
</evidence>
<keyword evidence="2" id="KW-1185">Reference proteome</keyword>
<evidence type="ECO:0000313" key="2">
    <source>
        <dbReference type="Proteomes" id="UP001589774"/>
    </source>
</evidence>
<proteinExistence type="predicted"/>
<gene>
    <name evidence="1" type="ORF">ACFFI0_06490</name>
</gene>
<name>A0ABV6HGC5_9SPHI</name>
<comment type="caution">
    <text evidence="1">The sequence shown here is derived from an EMBL/GenBank/DDBJ whole genome shotgun (WGS) entry which is preliminary data.</text>
</comment>
<accession>A0ABV6HGC5</accession>
<dbReference type="EMBL" id="JBHLWO010000001">
    <property type="protein sequence ID" value="MFC0317948.1"/>
    <property type="molecule type" value="Genomic_DNA"/>
</dbReference>
<dbReference type="RefSeq" id="WP_130854317.1">
    <property type="nucleotide sequence ID" value="NZ_JBHLWO010000001.1"/>
</dbReference>